<accession>A0A398CPX9</accession>
<comment type="caution">
    <text evidence="1">The sequence shown here is derived from an EMBL/GenBank/DDBJ whole genome shotgun (WGS) entry which is preliminary data.</text>
</comment>
<evidence type="ECO:0000313" key="1">
    <source>
        <dbReference type="EMBL" id="RIE04603.1"/>
    </source>
</evidence>
<dbReference type="InterPro" id="IPR021338">
    <property type="entry name" value="DUF2953"/>
</dbReference>
<keyword evidence="2" id="KW-1185">Reference proteome</keyword>
<dbReference type="AlphaFoldDB" id="A0A398CPX9"/>
<organism evidence="1 2">
    <name type="scientific">Cohnella faecalis</name>
    <dbReference type="NCBI Taxonomy" id="2315694"/>
    <lineage>
        <taxon>Bacteria</taxon>
        <taxon>Bacillati</taxon>
        <taxon>Bacillota</taxon>
        <taxon>Bacilli</taxon>
        <taxon>Bacillales</taxon>
        <taxon>Paenibacillaceae</taxon>
        <taxon>Cohnella</taxon>
    </lineage>
</organism>
<evidence type="ECO:0000313" key="2">
    <source>
        <dbReference type="Proteomes" id="UP000266340"/>
    </source>
</evidence>
<dbReference type="Pfam" id="PF11167">
    <property type="entry name" value="DUF2953"/>
    <property type="match status" value="1"/>
</dbReference>
<dbReference type="Proteomes" id="UP000266340">
    <property type="component" value="Unassembled WGS sequence"/>
</dbReference>
<sequence length="235" mass="26642">MKGGRSMAFWLWTAIAAVLLAFSLAAMSRIRVRVRYSRSGELDQLIVIVRALYGLVHYRLNVPAILLSGWSVVYPQSSTSANPVRKSNKKAKRRVRFQTLRRYWAAYRIIMLSTRQFRRWLRHTLKKVECTRWRFDIRVGTGDAALTAATAGLCWTVLGCATAVTGHYLSLRTKPNGSVVPNFSRSEFSVVWEADFRIKAGTALAAGISLLFRTAKLRKSMKAWQSWLSGPERIS</sequence>
<proteinExistence type="predicted"/>
<gene>
    <name evidence="1" type="ORF">D3H35_03665</name>
</gene>
<reference evidence="1 2" key="1">
    <citation type="submission" date="2018-09" db="EMBL/GenBank/DDBJ databases">
        <title>Cohnella cavernae sp. nov., isolated from a karst cave.</title>
        <authorList>
            <person name="Zhu H."/>
        </authorList>
    </citation>
    <scope>NUCLEOTIDE SEQUENCE [LARGE SCALE GENOMIC DNA]</scope>
    <source>
        <strain evidence="1 2">K2E09-144</strain>
    </source>
</reference>
<name>A0A398CPX9_9BACL</name>
<dbReference type="EMBL" id="QXJM01000023">
    <property type="protein sequence ID" value="RIE04603.1"/>
    <property type="molecule type" value="Genomic_DNA"/>
</dbReference>
<protein>
    <submittedName>
        <fullName evidence="1">DUF2953 domain-containing protein</fullName>
    </submittedName>
</protein>